<name>A0ABN7UAR5_GIGMA</name>
<evidence type="ECO:0000313" key="1">
    <source>
        <dbReference type="EMBL" id="CAG8529683.1"/>
    </source>
</evidence>
<sequence>MATIDGGYAIIYANSTNETTTTNDSFTILGKVYANFISYNRTDEDRTILLYTVNNIANFTGIYCDLVSIGVGQVCIIATNFINFNSNNTANNITKKYIRINFLLSGSLLKVDELSNLPNLTVQSKGWLATSMSYGKHDFENEENEAEKKDISLSNDDSNSDIHTEMEIEHIIFIIFVIFDGESLIILDNIAEDYIGKILKDVSKTKKFILIKALVEIICKNIPLIVIM</sequence>
<organism evidence="1 2">
    <name type="scientific">Gigaspora margarita</name>
    <dbReference type="NCBI Taxonomy" id="4874"/>
    <lineage>
        <taxon>Eukaryota</taxon>
        <taxon>Fungi</taxon>
        <taxon>Fungi incertae sedis</taxon>
        <taxon>Mucoromycota</taxon>
        <taxon>Glomeromycotina</taxon>
        <taxon>Glomeromycetes</taxon>
        <taxon>Diversisporales</taxon>
        <taxon>Gigasporaceae</taxon>
        <taxon>Gigaspora</taxon>
    </lineage>
</organism>
<reference evidence="1 2" key="1">
    <citation type="submission" date="2021-06" db="EMBL/GenBank/DDBJ databases">
        <authorList>
            <person name="Kallberg Y."/>
            <person name="Tangrot J."/>
            <person name="Rosling A."/>
        </authorList>
    </citation>
    <scope>NUCLEOTIDE SEQUENCE [LARGE SCALE GENOMIC DNA]</scope>
    <source>
        <strain evidence="1 2">120-4 pot B 10/14</strain>
    </source>
</reference>
<proteinExistence type="predicted"/>
<gene>
    <name evidence="1" type="ORF">GMARGA_LOCUS3559</name>
</gene>
<dbReference type="Proteomes" id="UP000789901">
    <property type="component" value="Unassembled WGS sequence"/>
</dbReference>
<keyword evidence="2" id="KW-1185">Reference proteome</keyword>
<protein>
    <submittedName>
        <fullName evidence="1">5131_t:CDS:1</fullName>
    </submittedName>
</protein>
<accession>A0ABN7UAR5</accession>
<dbReference type="EMBL" id="CAJVQB010001294">
    <property type="protein sequence ID" value="CAG8529683.1"/>
    <property type="molecule type" value="Genomic_DNA"/>
</dbReference>
<comment type="caution">
    <text evidence="1">The sequence shown here is derived from an EMBL/GenBank/DDBJ whole genome shotgun (WGS) entry which is preliminary data.</text>
</comment>
<evidence type="ECO:0000313" key="2">
    <source>
        <dbReference type="Proteomes" id="UP000789901"/>
    </source>
</evidence>
<feature type="non-terminal residue" evidence="1">
    <location>
        <position position="228"/>
    </location>
</feature>